<feature type="transmembrane region" description="Helical" evidence="6">
    <location>
        <begin position="265"/>
        <end position="284"/>
    </location>
</feature>
<evidence type="ECO:0000256" key="1">
    <source>
        <dbReference type="ARBA" id="ARBA00004141"/>
    </source>
</evidence>
<comment type="subcellular location">
    <subcellularLocation>
        <location evidence="1">Membrane</location>
        <topology evidence="1">Multi-pass membrane protein</topology>
    </subcellularLocation>
</comment>
<dbReference type="PANTHER" id="PTHR32322:SF2">
    <property type="entry name" value="EAMA DOMAIN-CONTAINING PROTEIN"/>
    <property type="match status" value="1"/>
</dbReference>
<dbReference type="EMBL" id="VHQG01000003">
    <property type="protein sequence ID" value="TPW75013.1"/>
    <property type="molecule type" value="Genomic_DNA"/>
</dbReference>
<dbReference type="RefSeq" id="WP_141164041.1">
    <property type="nucleotide sequence ID" value="NZ_VHQG01000003.1"/>
</dbReference>
<evidence type="ECO:0000313" key="8">
    <source>
        <dbReference type="EMBL" id="TPW75013.1"/>
    </source>
</evidence>
<feature type="transmembrane region" description="Helical" evidence="6">
    <location>
        <begin position="92"/>
        <end position="113"/>
    </location>
</feature>
<reference evidence="8 9" key="1">
    <citation type="submission" date="2019-06" db="EMBL/GenBank/DDBJ databases">
        <authorList>
            <person name="Li F."/>
        </authorList>
    </citation>
    <scope>NUCLEOTIDE SEQUENCE [LARGE SCALE GENOMIC DNA]</scope>
    <source>
        <strain evidence="8 9">10F1D-1</strain>
    </source>
</reference>
<feature type="transmembrane region" description="Helical" evidence="6">
    <location>
        <begin position="120"/>
        <end position="137"/>
    </location>
</feature>
<comment type="caution">
    <text evidence="8">The sequence shown here is derived from an EMBL/GenBank/DDBJ whole genome shotgun (WGS) entry which is preliminary data.</text>
</comment>
<gene>
    <name evidence="8" type="ORF">FJ657_12390</name>
</gene>
<accession>A0A506XZG5</accession>
<evidence type="ECO:0000256" key="3">
    <source>
        <dbReference type="ARBA" id="ARBA00022692"/>
    </source>
</evidence>
<feature type="transmembrane region" description="Helical" evidence="6">
    <location>
        <begin position="149"/>
        <end position="169"/>
    </location>
</feature>
<evidence type="ECO:0000256" key="6">
    <source>
        <dbReference type="SAM" id="Phobius"/>
    </source>
</evidence>
<evidence type="ECO:0000259" key="7">
    <source>
        <dbReference type="Pfam" id="PF00892"/>
    </source>
</evidence>
<dbReference type="InterPro" id="IPR037185">
    <property type="entry name" value="EmrE-like"/>
</dbReference>
<dbReference type="Pfam" id="PF00892">
    <property type="entry name" value="EamA"/>
    <property type="match status" value="2"/>
</dbReference>
<keyword evidence="9" id="KW-1185">Reference proteome</keyword>
<dbReference type="InterPro" id="IPR000620">
    <property type="entry name" value="EamA_dom"/>
</dbReference>
<evidence type="ECO:0000256" key="4">
    <source>
        <dbReference type="ARBA" id="ARBA00022989"/>
    </source>
</evidence>
<name>A0A506XZG5_9MICO</name>
<keyword evidence="3 6" id="KW-0812">Transmembrane</keyword>
<dbReference type="AlphaFoldDB" id="A0A506XZG5"/>
<feature type="transmembrane region" description="Helical" evidence="6">
    <location>
        <begin position="236"/>
        <end position="259"/>
    </location>
</feature>
<dbReference type="PANTHER" id="PTHR32322">
    <property type="entry name" value="INNER MEMBRANE TRANSPORTER"/>
    <property type="match status" value="1"/>
</dbReference>
<feature type="transmembrane region" description="Helical" evidence="6">
    <location>
        <begin position="34"/>
        <end position="52"/>
    </location>
</feature>
<organism evidence="8 9">
    <name type="scientific">Schumannella soli</name>
    <dbReference type="NCBI Taxonomy" id="2590779"/>
    <lineage>
        <taxon>Bacteria</taxon>
        <taxon>Bacillati</taxon>
        <taxon>Actinomycetota</taxon>
        <taxon>Actinomycetes</taxon>
        <taxon>Micrococcales</taxon>
        <taxon>Microbacteriaceae</taxon>
        <taxon>Schumannella</taxon>
    </lineage>
</organism>
<feature type="domain" description="EamA" evidence="7">
    <location>
        <begin position="151"/>
        <end position="282"/>
    </location>
</feature>
<dbReference type="Proteomes" id="UP000316252">
    <property type="component" value="Unassembled WGS sequence"/>
</dbReference>
<feature type="transmembrane region" description="Helical" evidence="6">
    <location>
        <begin position="181"/>
        <end position="204"/>
    </location>
</feature>
<evidence type="ECO:0000256" key="2">
    <source>
        <dbReference type="ARBA" id="ARBA00007362"/>
    </source>
</evidence>
<protein>
    <submittedName>
        <fullName evidence="8">DMT family transporter</fullName>
    </submittedName>
</protein>
<dbReference type="InterPro" id="IPR050638">
    <property type="entry name" value="AA-Vitamin_Transporters"/>
</dbReference>
<sequence length="315" mass="32918">MRSAVLLVLATLFWAGNFVVGAAALDELDPVSLTWIRWLLAALPLLLIAQVVERPSWRQVARHWPKLLLLGALGLAGYPLTLYSALEFTSPLSASLINSANPALIVIIAAVFLRERVTPLTVVGILLGLGGVLLVISKGDPLALLAHGLNPGDAIMLLAITIWSIYTLLGRRLTAVPPITSTAVQALIVAVVGAPFALAHGVAWPVSGGGWLEVLFIVLFPSVGSYLLWNTATRRVSAAAASIYINLMVVFTALTGLLFGHPVSSVQLIGGVIVIGAVVLLALAGRRAAARAAVTAEDTIAPTPPTSPRDASVEP</sequence>
<feature type="domain" description="EamA" evidence="7">
    <location>
        <begin position="3"/>
        <end position="136"/>
    </location>
</feature>
<dbReference type="OrthoDB" id="5186724at2"/>
<evidence type="ECO:0000256" key="5">
    <source>
        <dbReference type="ARBA" id="ARBA00023136"/>
    </source>
</evidence>
<evidence type="ECO:0000313" key="9">
    <source>
        <dbReference type="Proteomes" id="UP000316252"/>
    </source>
</evidence>
<dbReference type="Gene3D" id="1.10.3730.20">
    <property type="match status" value="1"/>
</dbReference>
<dbReference type="GO" id="GO:0016020">
    <property type="term" value="C:membrane"/>
    <property type="evidence" value="ECO:0007669"/>
    <property type="project" value="UniProtKB-SubCell"/>
</dbReference>
<feature type="transmembrane region" description="Helical" evidence="6">
    <location>
        <begin position="210"/>
        <end position="229"/>
    </location>
</feature>
<keyword evidence="4 6" id="KW-1133">Transmembrane helix</keyword>
<feature type="transmembrane region" description="Helical" evidence="6">
    <location>
        <begin position="64"/>
        <end position="86"/>
    </location>
</feature>
<dbReference type="SUPFAM" id="SSF103481">
    <property type="entry name" value="Multidrug resistance efflux transporter EmrE"/>
    <property type="match status" value="2"/>
</dbReference>
<comment type="similarity">
    <text evidence="2">Belongs to the EamA transporter family.</text>
</comment>
<keyword evidence="5 6" id="KW-0472">Membrane</keyword>
<proteinExistence type="inferred from homology"/>